<feature type="compositionally biased region" description="Basic and acidic residues" evidence="6">
    <location>
        <begin position="151"/>
        <end position="161"/>
    </location>
</feature>
<dbReference type="InterPro" id="IPR003657">
    <property type="entry name" value="WRKY_dom"/>
</dbReference>
<evidence type="ECO:0000256" key="5">
    <source>
        <dbReference type="ARBA" id="ARBA00023242"/>
    </source>
</evidence>
<dbReference type="EMBL" id="CP126660">
    <property type="protein sequence ID" value="WKA00784.1"/>
    <property type="molecule type" value="Genomic_DNA"/>
</dbReference>
<dbReference type="Pfam" id="PF03106">
    <property type="entry name" value="WRKY"/>
    <property type="match status" value="1"/>
</dbReference>
<dbReference type="InterPro" id="IPR036576">
    <property type="entry name" value="WRKY_dom_sf"/>
</dbReference>
<evidence type="ECO:0000313" key="8">
    <source>
        <dbReference type="EMBL" id="WKA00784.1"/>
    </source>
</evidence>
<dbReference type="Proteomes" id="UP001227230">
    <property type="component" value="Chromosome 13"/>
</dbReference>
<dbReference type="InterPro" id="IPR044810">
    <property type="entry name" value="WRKY_plant"/>
</dbReference>
<name>A0ABY9CZI2_VITVI</name>
<sequence length="364" mass="40288">MEETLSHIVRGCKLARELESNIPNLAKQPRMLAKSCDEIMKIFGTAKERLNAQDDHSAYPYMFAQASGMETSGEMQEWLKTSYLQALQAQYGLTESKVGGIEPVTLSGHPGFELGGRDREGSARSTGSGGEFQAMEGSDSGNSNSQRLRRRKDDIRKRKETVAAPRIGNTDIPPDDNFTWRKYGQKEILGSKYPRSYYRCTHQKLYNCPAKKQVQRLEHDPFMFDITYIDDHTCHKSATAPSVPPPPPEVTPEMIQATTAQLPMGRWLSMELKPTGEAANAFVDHSQVQMHVDLGLGEGSSSSMVGTGGSTAGPSMVRFGREAEYPVVDLADTMFNSGSSSSNSMDFLFTHTEEKWEPAGDKKN</sequence>
<evidence type="ECO:0000313" key="9">
    <source>
        <dbReference type="Proteomes" id="UP001227230"/>
    </source>
</evidence>
<keyword evidence="3" id="KW-0238">DNA-binding</keyword>
<comment type="subcellular location">
    <subcellularLocation>
        <location evidence="1">Nucleus</location>
    </subcellularLocation>
</comment>
<dbReference type="PROSITE" id="PS50811">
    <property type="entry name" value="WRKY"/>
    <property type="match status" value="1"/>
</dbReference>
<reference evidence="8 9" key="1">
    <citation type="journal article" date="2023" name="Hortic Res">
        <title>The complete reference genome for grapevine (Vitis vinifera L.) genetics and breeding.</title>
        <authorList>
            <person name="Shi X."/>
            <person name="Cao S."/>
            <person name="Wang X."/>
            <person name="Huang S."/>
            <person name="Wang Y."/>
            <person name="Liu Z."/>
            <person name="Liu W."/>
            <person name="Leng X."/>
            <person name="Peng Y."/>
            <person name="Wang N."/>
            <person name="Wang Y."/>
            <person name="Ma Z."/>
            <person name="Xu X."/>
            <person name="Zhang F."/>
            <person name="Xue H."/>
            <person name="Zhong H."/>
            <person name="Wang Y."/>
            <person name="Zhang K."/>
            <person name="Velt A."/>
            <person name="Avia K."/>
            <person name="Holtgrawe D."/>
            <person name="Grimplet J."/>
            <person name="Matus J.T."/>
            <person name="Ware D."/>
            <person name="Wu X."/>
            <person name="Wang H."/>
            <person name="Liu C."/>
            <person name="Fang Y."/>
            <person name="Rustenholz C."/>
            <person name="Cheng Z."/>
            <person name="Xiao H."/>
            <person name="Zhou Y."/>
        </authorList>
    </citation>
    <scope>NUCLEOTIDE SEQUENCE [LARGE SCALE GENOMIC DNA]</scope>
    <source>
        <strain evidence="9">cv. Pinot noir / PN40024</strain>
        <tissue evidence="8">Leaf</tissue>
    </source>
</reference>
<protein>
    <recommendedName>
        <fullName evidence="7">WRKY domain-containing protein</fullName>
    </recommendedName>
</protein>
<organism evidence="8 9">
    <name type="scientific">Vitis vinifera</name>
    <name type="common">Grape</name>
    <dbReference type="NCBI Taxonomy" id="29760"/>
    <lineage>
        <taxon>Eukaryota</taxon>
        <taxon>Viridiplantae</taxon>
        <taxon>Streptophyta</taxon>
        <taxon>Embryophyta</taxon>
        <taxon>Tracheophyta</taxon>
        <taxon>Spermatophyta</taxon>
        <taxon>Magnoliopsida</taxon>
        <taxon>eudicotyledons</taxon>
        <taxon>Gunneridae</taxon>
        <taxon>Pentapetalae</taxon>
        <taxon>rosids</taxon>
        <taxon>Vitales</taxon>
        <taxon>Vitaceae</taxon>
        <taxon>Viteae</taxon>
        <taxon>Vitis</taxon>
    </lineage>
</organism>
<keyword evidence="5" id="KW-0539">Nucleus</keyword>
<gene>
    <name evidence="8" type="ORF">VitviT2T_019107</name>
</gene>
<feature type="domain" description="WRKY" evidence="7">
    <location>
        <begin position="175"/>
        <end position="232"/>
    </location>
</feature>
<feature type="region of interest" description="Disordered" evidence="6">
    <location>
        <begin position="102"/>
        <end position="176"/>
    </location>
</feature>
<proteinExistence type="predicted"/>
<dbReference type="PANTHER" id="PTHR31282">
    <property type="entry name" value="WRKY TRANSCRIPTION FACTOR 21-RELATED"/>
    <property type="match status" value="1"/>
</dbReference>
<keyword evidence="9" id="KW-1185">Reference proteome</keyword>
<dbReference type="Gene3D" id="2.20.25.80">
    <property type="entry name" value="WRKY domain"/>
    <property type="match status" value="1"/>
</dbReference>
<evidence type="ECO:0000256" key="1">
    <source>
        <dbReference type="ARBA" id="ARBA00004123"/>
    </source>
</evidence>
<evidence type="ECO:0000256" key="2">
    <source>
        <dbReference type="ARBA" id="ARBA00023015"/>
    </source>
</evidence>
<keyword evidence="2" id="KW-0805">Transcription regulation</keyword>
<dbReference type="SMART" id="SM00774">
    <property type="entry name" value="WRKY"/>
    <property type="match status" value="1"/>
</dbReference>
<evidence type="ECO:0000259" key="7">
    <source>
        <dbReference type="PROSITE" id="PS50811"/>
    </source>
</evidence>
<evidence type="ECO:0000256" key="3">
    <source>
        <dbReference type="ARBA" id="ARBA00023125"/>
    </source>
</evidence>
<dbReference type="SUPFAM" id="SSF118290">
    <property type="entry name" value="WRKY DNA-binding domain"/>
    <property type="match status" value="1"/>
</dbReference>
<evidence type="ECO:0000256" key="4">
    <source>
        <dbReference type="ARBA" id="ARBA00023163"/>
    </source>
</evidence>
<accession>A0ABY9CZI2</accession>
<evidence type="ECO:0000256" key="6">
    <source>
        <dbReference type="SAM" id="MobiDB-lite"/>
    </source>
</evidence>
<keyword evidence="4" id="KW-0804">Transcription</keyword>